<evidence type="ECO:0000256" key="1">
    <source>
        <dbReference type="SAM" id="MobiDB-lite"/>
    </source>
</evidence>
<feature type="region of interest" description="Disordered" evidence="1">
    <location>
        <begin position="43"/>
        <end position="69"/>
    </location>
</feature>
<reference evidence="2 3" key="1">
    <citation type="submission" date="2024-11" db="EMBL/GenBank/DDBJ databases">
        <title>Chromosome-level genome assembly of Eucalyptus globulus Labill. provides insights into its genome evolution.</title>
        <authorList>
            <person name="Li X."/>
        </authorList>
    </citation>
    <scope>NUCLEOTIDE SEQUENCE [LARGE SCALE GENOMIC DNA]</scope>
    <source>
        <strain evidence="2">CL2024</strain>
        <tissue evidence="2">Fresh tender leaves</tissue>
    </source>
</reference>
<gene>
    <name evidence="2" type="ORF">ACJRO7_016498</name>
</gene>
<organism evidence="2 3">
    <name type="scientific">Eucalyptus globulus</name>
    <name type="common">Tasmanian blue gum</name>
    <dbReference type="NCBI Taxonomy" id="34317"/>
    <lineage>
        <taxon>Eukaryota</taxon>
        <taxon>Viridiplantae</taxon>
        <taxon>Streptophyta</taxon>
        <taxon>Embryophyta</taxon>
        <taxon>Tracheophyta</taxon>
        <taxon>Spermatophyta</taxon>
        <taxon>Magnoliopsida</taxon>
        <taxon>eudicotyledons</taxon>
        <taxon>Gunneridae</taxon>
        <taxon>Pentapetalae</taxon>
        <taxon>rosids</taxon>
        <taxon>malvids</taxon>
        <taxon>Myrtales</taxon>
        <taxon>Myrtaceae</taxon>
        <taxon>Myrtoideae</taxon>
        <taxon>Eucalypteae</taxon>
        <taxon>Eucalyptus</taxon>
    </lineage>
</organism>
<dbReference type="AlphaFoldDB" id="A0ABD3L8C8"/>
<accession>A0ABD3L8C8</accession>
<sequence length="129" mass="14162">MKVLRWCGDEQVEGCDSDGVRSSGDRETAAAVRELQASLEASSCRRRASGGTGLQRQRRSELAGSRKAAEGCCSVYALRSPEGWSRRRVAANGRQTDARSPLGRRHHGKKTTHLFLFFSHVLSLSVALF</sequence>
<feature type="region of interest" description="Disordered" evidence="1">
    <location>
        <begin position="87"/>
        <end position="106"/>
    </location>
</feature>
<evidence type="ECO:0000313" key="2">
    <source>
        <dbReference type="EMBL" id="KAL3747702.1"/>
    </source>
</evidence>
<dbReference type="Proteomes" id="UP001634007">
    <property type="component" value="Unassembled WGS sequence"/>
</dbReference>
<dbReference type="EMBL" id="JBJKBG010000003">
    <property type="protein sequence ID" value="KAL3747702.1"/>
    <property type="molecule type" value="Genomic_DNA"/>
</dbReference>
<evidence type="ECO:0000313" key="3">
    <source>
        <dbReference type="Proteomes" id="UP001634007"/>
    </source>
</evidence>
<proteinExistence type="predicted"/>
<comment type="caution">
    <text evidence="2">The sequence shown here is derived from an EMBL/GenBank/DDBJ whole genome shotgun (WGS) entry which is preliminary data.</text>
</comment>
<protein>
    <submittedName>
        <fullName evidence="2">Uncharacterized protein</fullName>
    </submittedName>
</protein>
<name>A0ABD3L8C8_EUCGL</name>
<keyword evidence="3" id="KW-1185">Reference proteome</keyword>